<gene>
    <name evidence="3" type="ORF">MW290_23000</name>
</gene>
<feature type="domain" description="Ice-binding protein C-terminal" evidence="2">
    <location>
        <begin position="162"/>
        <end position="186"/>
    </location>
</feature>
<evidence type="ECO:0000313" key="4">
    <source>
        <dbReference type="Proteomes" id="UP001056201"/>
    </source>
</evidence>
<evidence type="ECO:0000256" key="1">
    <source>
        <dbReference type="SAM" id="SignalP"/>
    </source>
</evidence>
<dbReference type="Proteomes" id="UP001056201">
    <property type="component" value="Chromosome 2"/>
</dbReference>
<proteinExistence type="predicted"/>
<accession>A0ABY4SGT9</accession>
<protein>
    <submittedName>
        <fullName evidence="3">PEP-CTERM sorting domain-containing protein</fullName>
    </submittedName>
</protein>
<evidence type="ECO:0000259" key="2">
    <source>
        <dbReference type="Pfam" id="PF07589"/>
    </source>
</evidence>
<reference evidence="3" key="1">
    <citation type="submission" date="2022-05" db="EMBL/GenBank/DDBJ databases">
        <title>An RpoN-dependent PEP-CTERM gene is involved in floc formation of an Aquincola tertiaricarbonis strain.</title>
        <authorList>
            <person name="Qiu D."/>
            <person name="Xia M."/>
        </authorList>
    </citation>
    <scope>NUCLEOTIDE SEQUENCE</scope>
    <source>
        <strain evidence="3">RN12</strain>
    </source>
</reference>
<dbReference type="EMBL" id="CP097636">
    <property type="protein sequence ID" value="URI11785.1"/>
    <property type="molecule type" value="Genomic_DNA"/>
</dbReference>
<evidence type="ECO:0000313" key="3">
    <source>
        <dbReference type="EMBL" id="URI11785.1"/>
    </source>
</evidence>
<dbReference type="InterPro" id="IPR013424">
    <property type="entry name" value="Ice-binding_C"/>
</dbReference>
<sequence length="186" mass="19812">MIKRKMARAWTMAALCAAAQLGTAQAGTTTVVVDVTGIAGMDERDAPTNTVREVFVGAGATIDTFQWDVNLTSHDPSYLSEMQLTFSDSLGYGVTFTPGGGDDFTGTASYAGFQDLRLLGQQFQVGSDGLLRLEFHDAYKDLLFDEAEGTWNSGTLTFGVSPVPEPATAALMLVGLLTMLGAARRR</sequence>
<feature type="signal peptide" evidence="1">
    <location>
        <begin position="1"/>
        <end position="26"/>
    </location>
</feature>
<dbReference type="Pfam" id="PF07589">
    <property type="entry name" value="PEP-CTERM"/>
    <property type="match status" value="1"/>
</dbReference>
<keyword evidence="4" id="KW-1185">Reference proteome</keyword>
<dbReference type="NCBIfam" id="TIGR02595">
    <property type="entry name" value="PEP_CTERM"/>
    <property type="match status" value="1"/>
</dbReference>
<organism evidence="3 4">
    <name type="scientific">Aquincola tertiaricarbonis</name>
    <dbReference type="NCBI Taxonomy" id="391953"/>
    <lineage>
        <taxon>Bacteria</taxon>
        <taxon>Pseudomonadati</taxon>
        <taxon>Pseudomonadota</taxon>
        <taxon>Betaproteobacteria</taxon>
        <taxon>Burkholderiales</taxon>
        <taxon>Sphaerotilaceae</taxon>
        <taxon>Aquincola</taxon>
    </lineage>
</organism>
<keyword evidence="1" id="KW-0732">Signal</keyword>
<name>A0ABY4SGT9_AQUTE</name>
<feature type="chain" id="PRO_5046761226" evidence="1">
    <location>
        <begin position="27"/>
        <end position="186"/>
    </location>
</feature>